<proteinExistence type="inferred from homology"/>
<dbReference type="PROSITE" id="PS51271">
    <property type="entry name" value="WAPL"/>
    <property type="match status" value="1"/>
</dbReference>
<feature type="compositionally biased region" description="Basic residues" evidence="2">
    <location>
        <begin position="1"/>
        <end position="11"/>
    </location>
</feature>
<feature type="domain" description="WAPL" evidence="3">
    <location>
        <begin position="122"/>
        <end position="227"/>
    </location>
</feature>
<evidence type="ECO:0000256" key="1">
    <source>
        <dbReference type="ARBA" id="ARBA00006854"/>
    </source>
</evidence>
<dbReference type="FunFam" id="1.25.10.10:FF:000519">
    <property type="entry name" value="WAPL (Wings apart-like protein regulation of heterochromatin) protein"/>
    <property type="match status" value="1"/>
</dbReference>
<dbReference type="OMA" id="DFEPSKW"/>
<dbReference type="PANTHER" id="PTHR22100:SF13">
    <property type="entry name" value="WINGS APART-LIKE PROTEIN HOMOLOG"/>
    <property type="match status" value="1"/>
</dbReference>
<name>A0A0K9PUZ6_ZOSMR</name>
<dbReference type="OrthoDB" id="78088at2759"/>
<dbReference type="Proteomes" id="UP000036987">
    <property type="component" value="Unassembled WGS sequence"/>
</dbReference>
<reference evidence="5" key="1">
    <citation type="journal article" date="2016" name="Nature">
        <title>The genome of the seagrass Zostera marina reveals angiosperm adaptation to the sea.</title>
        <authorList>
            <person name="Olsen J.L."/>
            <person name="Rouze P."/>
            <person name="Verhelst B."/>
            <person name="Lin Y.-C."/>
            <person name="Bayer T."/>
            <person name="Collen J."/>
            <person name="Dattolo E."/>
            <person name="De Paoli E."/>
            <person name="Dittami S."/>
            <person name="Maumus F."/>
            <person name="Michel G."/>
            <person name="Kersting A."/>
            <person name="Lauritano C."/>
            <person name="Lohaus R."/>
            <person name="Toepel M."/>
            <person name="Tonon T."/>
            <person name="Vanneste K."/>
            <person name="Amirebrahimi M."/>
            <person name="Brakel J."/>
            <person name="Bostroem C."/>
            <person name="Chovatia M."/>
            <person name="Grimwood J."/>
            <person name="Jenkins J.W."/>
            <person name="Jueterbock A."/>
            <person name="Mraz A."/>
            <person name="Stam W.T."/>
            <person name="Tice H."/>
            <person name="Bornberg-Bauer E."/>
            <person name="Green P.J."/>
            <person name="Pearson G.A."/>
            <person name="Procaccini G."/>
            <person name="Duarte C.M."/>
            <person name="Schmutz J."/>
            <person name="Reusch T.B.H."/>
            <person name="Van de Peer Y."/>
        </authorList>
    </citation>
    <scope>NUCLEOTIDE SEQUENCE [LARGE SCALE GENOMIC DNA]</scope>
    <source>
        <strain evidence="5">cv. Finnish</strain>
    </source>
</reference>
<comment type="similarity">
    <text evidence="1">Belongs to the WAPL family.</text>
</comment>
<comment type="caution">
    <text evidence="4">The sequence shown here is derived from an EMBL/GenBank/DDBJ whole genome shotgun (WGS) entry which is preliminary data.</text>
</comment>
<feature type="region of interest" description="Disordered" evidence="2">
    <location>
        <begin position="1"/>
        <end position="25"/>
    </location>
</feature>
<dbReference type="Gene3D" id="1.25.10.10">
    <property type="entry name" value="Leucine-rich Repeat Variant"/>
    <property type="match status" value="2"/>
</dbReference>
<feature type="compositionally biased region" description="Basic residues" evidence="2">
    <location>
        <begin position="630"/>
        <end position="642"/>
    </location>
</feature>
<dbReference type="InterPro" id="IPR012502">
    <property type="entry name" value="WAPL_dom"/>
</dbReference>
<evidence type="ECO:0000259" key="3">
    <source>
        <dbReference type="PROSITE" id="PS51271"/>
    </source>
</evidence>
<dbReference type="PANTHER" id="PTHR22100">
    <property type="entry name" value="WINGS APART-LIKE PROTEIN HOMOLOG"/>
    <property type="match status" value="1"/>
</dbReference>
<dbReference type="InterPro" id="IPR022771">
    <property type="entry name" value="WAPL_C"/>
</dbReference>
<accession>A0A0K9PUZ6</accession>
<dbReference type="STRING" id="29655.A0A0K9PUZ6"/>
<sequence>MIVRTYTRRPRCQTPSYSDGGGGAPAFASTSSSSIILEDTPFSQDSTASVDPYPFVPPPPPSRTPVVISSQESFLSSFDSDPYGIDGLEFGDGAAVGKYEKAHKNVKKIKKVANLGKSVMGMEKIGSSTAMVASTSTLMETQEFGEMMEHVDEVNFALDGLRKGRPARTQRGSLLSLLSICSNLQQRRLLRAQGMAKRIISAILDLSFDDSPSLVAASAILYVLASDVEDDHLLDSTSCVQFLIKLLNPPIVDTIQDKATTIGSRLLGIPKKSAGTSKILPKSLDSSSTAIMSKVQDILVSSKEIKKASEEVDGIERPELSSKWLVLLTMEKACTSTVSFEDTSGVARKSGGDFKDKLRELGGLDAIFDVAVSCHSSIEEWFECGVPIFLELRDGLGLQNVLLLLKCLKVMENATFLSKDNQNHLLKVNAKLNKDSTLSCVGLIISAIKTFSGISLLQSSSWNTRNVSAPSIQYSKVHQDCAGNCDKSSSKNLAGSPCINETTHDKRPKACQKRQKLPCSQSEYMLAAGCSLQKDADCNKKSDCLMGGFSLNTNISKLSSIKDSSRCISIDINYSRLCRLGSSDGPANAHGSNVSSIFSKKRSVVSEDGYDPFAFDGDELVPSKWEALARNRKTTRNHQSRKRDKEPDDKLKHMLTITSDNALKEEPFHGSEDLCISAVHKSSDLLEECLLTAVKVLMNLTNDNHVGCQQIASSGGLDTMASLIFSHFPSFDLHSSTNREFEKTITFSKQTDASWCPKKKHLNDHELDFLVAILGLLVNLVEKDSQNRSRLVSARIPIAKTRCESNESHRDVIPLLCSIFLANQDTGEPTEDEEAALLQGEREAEMMIIEAYSALLLAFLSTERNAREAIAGCLPDDNLKVLVPVLERFVEFHLTLNMISPETHKIVSEVIESCRIP</sequence>
<organism evidence="4 5">
    <name type="scientific">Zostera marina</name>
    <name type="common">Eelgrass</name>
    <dbReference type="NCBI Taxonomy" id="29655"/>
    <lineage>
        <taxon>Eukaryota</taxon>
        <taxon>Viridiplantae</taxon>
        <taxon>Streptophyta</taxon>
        <taxon>Embryophyta</taxon>
        <taxon>Tracheophyta</taxon>
        <taxon>Spermatophyta</taxon>
        <taxon>Magnoliopsida</taxon>
        <taxon>Liliopsida</taxon>
        <taxon>Zosteraceae</taxon>
        <taxon>Zostera</taxon>
    </lineage>
</organism>
<gene>
    <name evidence="4" type="ORF">ZOSMA_15G01550</name>
</gene>
<dbReference type="Pfam" id="PF07814">
    <property type="entry name" value="WAPL"/>
    <property type="match status" value="1"/>
</dbReference>
<dbReference type="EMBL" id="LFYR01000620">
    <property type="protein sequence ID" value="KMZ72816.1"/>
    <property type="molecule type" value="Genomic_DNA"/>
</dbReference>
<protein>
    <recommendedName>
        <fullName evidence="3">WAPL domain-containing protein</fullName>
    </recommendedName>
</protein>
<keyword evidence="5" id="KW-1185">Reference proteome</keyword>
<dbReference type="SUPFAM" id="SSF48371">
    <property type="entry name" value="ARM repeat"/>
    <property type="match status" value="1"/>
</dbReference>
<dbReference type="InterPro" id="IPR016024">
    <property type="entry name" value="ARM-type_fold"/>
</dbReference>
<feature type="region of interest" description="Disordered" evidence="2">
    <location>
        <begin position="630"/>
        <end position="650"/>
    </location>
</feature>
<dbReference type="InterPro" id="IPR039874">
    <property type="entry name" value="WAPL"/>
</dbReference>
<evidence type="ECO:0000313" key="4">
    <source>
        <dbReference type="EMBL" id="KMZ72816.1"/>
    </source>
</evidence>
<evidence type="ECO:0000256" key="2">
    <source>
        <dbReference type="SAM" id="MobiDB-lite"/>
    </source>
</evidence>
<evidence type="ECO:0000313" key="5">
    <source>
        <dbReference type="Proteomes" id="UP000036987"/>
    </source>
</evidence>
<dbReference type="InterPro" id="IPR011989">
    <property type="entry name" value="ARM-like"/>
</dbReference>
<dbReference type="AlphaFoldDB" id="A0A0K9PUZ6"/>